<feature type="compositionally biased region" description="Low complexity" evidence="1">
    <location>
        <begin position="134"/>
        <end position="144"/>
    </location>
</feature>
<keyword evidence="3" id="KW-1185">Reference proteome</keyword>
<feature type="compositionally biased region" description="Low complexity" evidence="1">
    <location>
        <begin position="48"/>
        <end position="60"/>
    </location>
</feature>
<feature type="compositionally biased region" description="Polar residues" evidence="1">
    <location>
        <begin position="23"/>
        <end position="40"/>
    </location>
</feature>
<evidence type="ECO:0000313" key="3">
    <source>
        <dbReference type="Proteomes" id="UP001320245"/>
    </source>
</evidence>
<feature type="compositionally biased region" description="Polar residues" evidence="1">
    <location>
        <begin position="193"/>
        <end position="207"/>
    </location>
</feature>
<protein>
    <submittedName>
        <fullName evidence="2">Uncharacterized protein</fullName>
    </submittedName>
</protein>
<feature type="compositionally biased region" description="Basic and acidic residues" evidence="1">
    <location>
        <begin position="86"/>
        <end position="96"/>
    </location>
</feature>
<feature type="region of interest" description="Disordered" evidence="1">
    <location>
        <begin position="384"/>
        <end position="408"/>
    </location>
</feature>
<evidence type="ECO:0000256" key="1">
    <source>
        <dbReference type="SAM" id="MobiDB-lite"/>
    </source>
</evidence>
<feature type="compositionally biased region" description="Polar residues" evidence="1">
    <location>
        <begin position="120"/>
        <end position="130"/>
    </location>
</feature>
<dbReference type="EMBL" id="JAJSPL020000006">
    <property type="protein sequence ID" value="KAK7746352.1"/>
    <property type="molecule type" value="Genomic_DNA"/>
</dbReference>
<reference evidence="2 3" key="1">
    <citation type="journal article" date="2023" name="PLoS ONE">
        <title>Cytospora paraplurivora sp. nov. isolated from orchards with fruit tree decline syndrome in Ontario, Canada.</title>
        <authorList>
            <person name="Ilyukhin E."/>
            <person name="Nguyen H.D.T."/>
            <person name="Castle A.J."/>
            <person name="Ellouze W."/>
        </authorList>
    </citation>
    <scope>NUCLEOTIDE SEQUENCE [LARGE SCALE GENOMIC DNA]</scope>
    <source>
        <strain evidence="2 3">FDS-564</strain>
    </source>
</reference>
<gene>
    <name evidence="2" type="ORF">SLS53_002311</name>
</gene>
<feature type="compositionally biased region" description="Basic residues" evidence="1">
    <location>
        <begin position="1"/>
        <end position="13"/>
    </location>
</feature>
<dbReference type="AlphaFoldDB" id="A0AAN9UGH1"/>
<comment type="caution">
    <text evidence="2">The sequence shown here is derived from an EMBL/GenBank/DDBJ whole genome shotgun (WGS) entry which is preliminary data.</text>
</comment>
<evidence type="ECO:0000313" key="2">
    <source>
        <dbReference type="EMBL" id="KAK7746352.1"/>
    </source>
</evidence>
<sequence>MGKNRSPRHKKQAGKPASDKTESTSAASSSLDAVRQSSRTESFEVKTSEAAATRASTSISDLGLNQINEGAETSEAVIRNEIVSEGTERPSIDRLNTEQTNESFVSAPSGDQAEKADIPNTGSISLTAPRSSSDDAAATEDAGAGPQPPSTEVHTEAPVATGEGNQFDLAKVWQPIREEDAPSSGIVVDGRQPSKSGPSTTLPSQTGEAKDEIGDGGAPAGAQPLSEERHSDTLVAVDVMAPPQVGESGVGTALDVEKDQRKRLAHEADGGVNAFLARLTHSMPDDGSNKDEDQKGITKSLLEHTHLQGRAVGGNVLDTAEGGKVHAEEDVKSWRRAGPQVDEHEIEAAGLQDVQQNMLAHLQEELKIQRQRNQELQDQLHNALQTPTRPDPQSPIQPSRGAEEDLETMGVRPEISRGGVDDLVVGSDGEPGPVTVFHPRYGTARDFLGQKGHVLGYDTQIFKTIASVADYIDGVGDKPSKVALREFDDFRYYTTQRLRVLEEALHGEDASTTMENFDARWHQVAENNPWGTRLDLRLATMRAAIHFKHGKDSPQYHYDTMLLQRHLSDLRRRLGEDSEDPIALQMEDILNTVVQK</sequence>
<accession>A0AAN9UGH1</accession>
<organism evidence="2 3">
    <name type="scientific">Cytospora paraplurivora</name>
    <dbReference type="NCBI Taxonomy" id="2898453"/>
    <lineage>
        <taxon>Eukaryota</taxon>
        <taxon>Fungi</taxon>
        <taxon>Dikarya</taxon>
        <taxon>Ascomycota</taxon>
        <taxon>Pezizomycotina</taxon>
        <taxon>Sordariomycetes</taxon>
        <taxon>Sordariomycetidae</taxon>
        <taxon>Diaporthales</taxon>
        <taxon>Cytosporaceae</taxon>
        <taxon>Cytospora</taxon>
    </lineage>
</organism>
<feature type="compositionally biased region" description="Polar residues" evidence="1">
    <location>
        <begin position="97"/>
        <end position="106"/>
    </location>
</feature>
<dbReference type="Proteomes" id="UP001320245">
    <property type="component" value="Unassembled WGS sequence"/>
</dbReference>
<proteinExistence type="predicted"/>
<feature type="region of interest" description="Disordered" evidence="1">
    <location>
        <begin position="1"/>
        <end position="228"/>
    </location>
</feature>
<name>A0AAN9UGH1_9PEZI</name>